<dbReference type="GO" id="GO:0046872">
    <property type="term" value="F:metal ion binding"/>
    <property type="evidence" value="ECO:0007669"/>
    <property type="project" value="UniProtKB-KW"/>
</dbReference>
<dbReference type="InterPro" id="IPR029058">
    <property type="entry name" value="AB_hydrolase_fold"/>
</dbReference>
<dbReference type="EMBL" id="CP009809">
    <property type="protein sequence ID" value="ATZ49853.1"/>
    <property type="molecule type" value="Genomic_DNA"/>
</dbReference>
<protein>
    <recommendedName>
        <fullName evidence="8">Carboxylic ester hydrolase</fullName>
        <ecNumber evidence="8">3.1.1.-</ecNumber>
    </recommendedName>
</protein>
<keyword evidence="6" id="KW-0106">Calcium</keyword>
<comment type="similarity">
    <text evidence="1 8">Belongs to the tannase family.</text>
</comment>
<keyword evidence="3" id="KW-0479">Metal-binding</keyword>
<dbReference type="GO" id="GO:0030600">
    <property type="term" value="F:feruloyl esterase activity"/>
    <property type="evidence" value="ECO:0007669"/>
    <property type="project" value="UniProtKB-ARBA"/>
</dbReference>
<evidence type="ECO:0000313" key="9">
    <source>
        <dbReference type="EMBL" id="ATZ49853.1"/>
    </source>
</evidence>
<keyword evidence="4" id="KW-0732">Signal</keyword>
<evidence type="ECO:0000256" key="5">
    <source>
        <dbReference type="ARBA" id="ARBA00022801"/>
    </source>
</evidence>
<dbReference type="OMA" id="SIRYWES"/>
<dbReference type="Pfam" id="PF07519">
    <property type="entry name" value="Tannase"/>
    <property type="match status" value="1"/>
</dbReference>
<organism evidence="9 10">
    <name type="scientific">Botryotinia fuckeliana (strain B05.10)</name>
    <name type="common">Noble rot fungus</name>
    <name type="synonym">Botrytis cinerea</name>
    <dbReference type="NCBI Taxonomy" id="332648"/>
    <lineage>
        <taxon>Eukaryota</taxon>
        <taxon>Fungi</taxon>
        <taxon>Dikarya</taxon>
        <taxon>Ascomycota</taxon>
        <taxon>Pezizomycotina</taxon>
        <taxon>Leotiomycetes</taxon>
        <taxon>Helotiales</taxon>
        <taxon>Sclerotiniaceae</taxon>
        <taxon>Botrytis</taxon>
    </lineage>
</organism>
<evidence type="ECO:0000256" key="1">
    <source>
        <dbReference type="ARBA" id="ARBA00006249"/>
    </source>
</evidence>
<keyword evidence="7" id="KW-1015">Disulfide bond</keyword>
<gene>
    <name evidence="9" type="ORF">BCIN_05g02530</name>
</gene>
<evidence type="ECO:0000256" key="7">
    <source>
        <dbReference type="ARBA" id="ARBA00023157"/>
    </source>
</evidence>
<evidence type="ECO:0000256" key="4">
    <source>
        <dbReference type="ARBA" id="ARBA00022729"/>
    </source>
</evidence>
<keyword evidence="2" id="KW-0719">Serine esterase</keyword>
<dbReference type="RefSeq" id="XP_001560056.1">
    <property type="nucleotide sequence ID" value="XM_001560006.2"/>
</dbReference>
<proteinExistence type="inferred from homology"/>
<dbReference type="InterPro" id="IPR011118">
    <property type="entry name" value="Tannase/feruloyl_esterase"/>
</dbReference>
<evidence type="ECO:0000256" key="6">
    <source>
        <dbReference type="ARBA" id="ARBA00022837"/>
    </source>
</evidence>
<evidence type="ECO:0000256" key="2">
    <source>
        <dbReference type="ARBA" id="ARBA00022487"/>
    </source>
</evidence>
<dbReference type="SUPFAM" id="SSF53474">
    <property type="entry name" value="alpha/beta-Hydrolases"/>
    <property type="match status" value="1"/>
</dbReference>
<evidence type="ECO:0000313" key="10">
    <source>
        <dbReference type="Proteomes" id="UP000001798"/>
    </source>
</evidence>
<dbReference type="GeneID" id="5440689"/>
<dbReference type="PANTHER" id="PTHR33938:SF16">
    <property type="entry name" value="CARBOXYLIC ESTER HYDROLASE"/>
    <property type="match status" value="1"/>
</dbReference>
<reference evidence="9 10" key="1">
    <citation type="journal article" date="2011" name="PLoS Genet.">
        <title>Genomic analysis of the necrotrophic fungal pathogens Sclerotinia sclerotiorum and Botrytis cinerea.</title>
        <authorList>
            <person name="Amselem J."/>
            <person name="Cuomo C.A."/>
            <person name="van Kan J.A."/>
            <person name="Viaud M."/>
            <person name="Benito E.P."/>
            <person name="Couloux A."/>
            <person name="Coutinho P.M."/>
            <person name="de Vries R.P."/>
            <person name="Dyer P.S."/>
            <person name="Fillinger S."/>
            <person name="Fournier E."/>
            <person name="Gout L."/>
            <person name="Hahn M."/>
            <person name="Kohn L."/>
            <person name="Lapalu N."/>
            <person name="Plummer K.M."/>
            <person name="Pradier J.M."/>
            <person name="Quevillon E."/>
            <person name="Sharon A."/>
            <person name="Simon A."/>
            <person name="ten Have A."/>
            <person name="Tudzynski B."/>
            <person name="Tudzynski P."/>
            <person name="Wincker P."/>
            <person name="Andrew M."/>
            <person name="Anthouard V."/>
            <person name="Beever R.E."/>
            <person name="Beffa R."/>
            <person name="Benoit I."/>
            <person name="Bouzid O."/>
            <person name="Brault B."/>
            <person name="Chen Z."/>
            <person name="Choquer M."/>
            <person name="Collemare J."/>
            <person name="Cotton P."/>
            <person name="Danchin E.G."/>
            <person name="Da Silva C."/>
            <person name="Gautier A."/>
            <person name="Giraud C."/>
            <person name="Giraud T."/>
            <person name="Gonzalez C."/>
            <person name="Grossetete S."/>
            <person name="Guldener U."/>
            <person name="Henrissat B."/>
            <person name="Howlett B.J."/>
            <person name="Kodira C."/>
            <person name="Kretschmer M."/>
            <person name="Lappartient A."/>
            <person name="Leroch M."/>
            <person name="Levis C."/>
            <person name="Mauceli E."/>
            <person name="Neuveglise C."/>
            <person name="Oeser B."/>
            <person name="Pearson M."/>
            <person name="Poulain J."/>
            <person name="Poussereau N."/>
            <person name="Quesneville H."/>
            <person name="Rascle C."/>
            <person name="Schumacher J."/>
            <person name="Segurens B."/>
            <person name="Sexton A."/>
            <person name="Silva E."/>
            <person name="Sirven C."/>
            <person name="Soanes D.M."/>
            <person name="Talbot N.J."/>
            <person name="Templeton M."/>
            <person name="Yandava C."/>
            <person name="Yarden O."/>
            <person name="Zeng Q."/>
            <person name="Rollins J.A."/>
            <person name="Lebrun M.H."/>
            <person name="Dickman M."/>
        </authorList>
    </citation>
    <scope>NUCLEOTIDE SEQUENCE [LARGE SCALE GENOMIC DNA]</scope>
    <source>
        <strain evidence="9 10">B05.10</strain>
    </source>
</reference>
<keyword evidence="5 8" id="KW-0378">Hydrolase</keyword>
<name>A0A384JGY1_BOTFB</name>
<keyword evidence="10" id="KW-1185">Reference proteome</keyword>
<accession>A0A384JGY1</accession>
<dbReference type="VEuPathDB" id="FungiDB:Bcin05g02530"/>
<dbReference type="KEGG" id="bfu:BCIN_05g02530"/>
<reference evidence="9 10" key="2">
    <citation type="journal article" date="2012" name="Eukaryot. Cell">
        <title>Genome update of Botrytis cinerea strains B05.10 and T4.</title>
        <authorList>
            <person name="Staats M."/>
            <person name="van Kan J.A."/>
        </authorList>
    </citation>
    <scope>NUCLEOTIDE SEQUENCE [LARGE SCALE GENOMIC DNA]</scope>
    <source>
        <strain evidence="9 10">B05.10</strain>
    </source>
</reference>
<sequence length="586" mass="63611">MRSSTLAVTAAASAGIVNAAASSTLSDICTTSYIQQSLPDPATIGLAVTLDSASVTANAVSNATTTGNVFFPDATISYCNVTFTYSHTGREDSVFVQYWLPAPANFQGRYLSTGGGGYAINSQDQSLPGGIIYGASAGITDGGFGGFTNNFDTAFPLANGTANYDSLFMFGYQAHHELSLIGKQFTKNVFAMGDSKLYSYYQGCSEGGREGWSQVQRYADQWDGAITGAPAMRFAHQQVQHLYSNVVEKTLGYYPPPCELEKIANLTIAACDPMDGKTDGVVARTDLCKLNFDLNSILGEAYSCGATPASTNPYNPTPALPAQNGTISAEGIAVAAKIIDGLRDTQGRRAYLSYQPAATFDDAATVYNDETNSWELSISSLGSEFPVRFIELLDASTFDAGTFDNVTYDTLRDWMYTGWQMYEDTLQTTWPDLTPFQAAGGKVLHFHGESDNSIPTASSVRYHESVRSVMYPNMTFNESTEALGDWYRLFLVPGAAHCTTNEYQPNGPFPQTNLAVLIDWVENGNTPTTLNATVLQGEFEGEEQQICAWPLRPMWSNNGTTMACEYDQASIDSWIYDFDSFPVPVY</sequence>
<reference evidence="9 10" key="3">
    <citation type="journal article" date="2017" name="Mol. Plant Pathol.">
        <title>A gapless genome sequence of the fungus Botrytis cinerea.</title>
        <authorList>
            <person name="Van Kan J.A."/>
            <person name="Stassen J.H."/>
            <person name="Mosbach A."/>
            <person name="Van Der Lee T.A."/>
            <person name="Faino L."/>
            <person name="Farmer A.D."/>
            <person name="Papasotiriou D.G."/>
            <person name="Zhou S."/>
            <person name="Seidl M.F."/>
            <person name="Cottam E."/>
            <person name="Edel D."/>
            <person name="Hahn M."/>
            <person name="Schwartz D.C."/>
            <person name="Dietrich R.A."/>
            <person name="Widdison S."/>
            <person name="Scalliet G."/>
        </authorList>
    </citation>
    <scope>NUCLEOTIDE SEQUENCE [LARGE SCALE GENOMIC DNA]</scope>
    <source>
        <strain evidence="9 10">B05.10</strain>
    </source>
</reference>
<dbReference type="OrthoDB" id="3039123at2759"/>
<dbReference type="PANTHER" id="PTHR33938">
    <property type="entry name" value="FERULOYL ESTERASE B-RELATED"/>
    <property type="match status" value="1"/>
</dbReference>
<evidence type="ECO:0000256" key="3">
    <source>
        <dbReference type="ARBA" id="ARBA00022723"/>
    </source>
</evidence>
<dbReference type="Proteomes" id="UP000001798">
    <property type="component" value="Chromosome 5"/>
</dbReference>
<dbReference type="EC" id="3.1.1.-" evidence="8"/>
<evidence type="ECO:0000256" key="8">
    <source>
        <dbReference type="RuleBase" id="RU361238"/>
    </source>
</evidence>
<dbReference type="AlphaFoldDB" id="A0A384JGY1"/>